<dbReference type="InterPro" id="IPR003362">
    <property type="entry name" value="Bact_transf"/>
</dbReference>
<dbReference type="InterPro" id="IPR017475">
    <property type="entry name" value="EPS_sugar_tfrase"/>
</dbReference>
<keyword evidence="5 8" id="KW-1133">Transmembrane helix</keyword>
<evidence type="ECO:0000256" key="4">
    <source>
        <dbReference type="ARBA" id="ARBA00022692"/>
    </source>
</evidence>
<protein>
    <recommendedName>
        <fullName evidence="9">Bacterial sugar transferase domain-containing protein</fullName>
    </recommendedName>
</protein>
<feature type="domain" description="Bacterial sugar transferase" evidence="9">
    <location>
        <begin position="334"/>
        <end position="508"/>
    </location>
</feature>
<feature type="transmembrane region" description="Helical" evidence="8">
    <location>
        <begin position="53"/>
        <end position="75"/>
    </location>
</feature>
<dbReference type="Proteomes" id="UP000319619">
    <property type="component" value="Unassembled WGS sequence"/>
</dbReference>
<comment type="subcellular location">
    <subcellularLocation>
        <location evidence="1">Membrane</location>
        <topology evidence="1">Multi-pass membrane protein</topology>
    </subcellularLocation>
</comment>
<dbReference type="AlphaFoldDB" id="A0A532V5Y4"/>
<dbReference type="PANTHER" id="PTHR30576">
    <property type="entry name" value="COLANIC BIOSYNTHESIS UDP-GLUCOSE LIPID CARRIER TRANSFERASE"/>
    <property type="match status" value="1"/>
</dbReference>
<keyword evidence="4 8" id="KW-0812">Transmembrane</keyword>
<feature type="transmembrane region" description="Helical" evidence="8">
    <location>
        <begin position="132"/>
        <end position="150"/>
    </location>
</feature>
<evidence type="ECO:0000256" key="1">
    <source>
        <dbReference type="ARBA" id="ARBA00004141"/>
    </source>
</evidence>
<gene>
    <name evidence="10" type="ORF">CEE37_02310</name>
</gene>
<dbReference type="NCBIfam" id="TIGR03025">
    <property type="entry name" value="EPS_sugtrans"/>
    <property type="match status" value="1"/>
</dbReference>
<comment type="similarity">
    <text evidence="2">Belongs to the bacterial sugar transferase family.</text>
</comment>
<feature type="transmembrane region" description="Helical" evidence="8">
    <location>
        <begin position="339"/>
        <end position="360"/>
    </location>
</feature>
<dbReference type="GO" id="GO:0016780">
    <property type="term" value="F:phosphotransferase activity, for other substituted phosphate groups"/>
    <property type="evidence" value="ECO:0007669"/>
    <property type="project" value="TreeGrafter"/>
</dbReference>
<dbReference type="Pfam" id="PF02397">
    <property type="entry name" value="Bac_transf"/>
    <property type="match status" value="1"/>
</dbReference>
<evidence type="ECO:0000256" key="6">
    <source>
        <dbReference type="ARBA" id="ARBA00023136"/>
    </source>
</evidence>
<evidence type="ECO:0000259" key="9">
    <source>
        <dbReference type="Pfam" id="PF02397"/>
    </source>
</evidence>
<sequence>MSSTGSVSLDGSDSTLNQDNSSADNTEKKPQNGPAVINGSAKAYKLHRVVSRFYFAGQVIADILVITGSMLLGYWFYHLLYAQVGIGKGIQPFEMYLRLTLITNIILLLVFERLGLYRRTISIMNIEEIKGIVKAVVIASVILFTALFYFQDVTYSRLIVTYSLVSLLIFLNLERYVFFKLFQMLYSRGIGVRRALVYGAGEAGQMLAERFIRSPRLGVRPLGFIDDNTELWDRKIRSKSDEVKFKLPVYGGFTRLAETAAKYKIDELFISLPSVPQTRIAEIIRRCEEISLKFYFIPNLFSYKLQSITIESLDGVPLLTLKESHISWWHLVVKRIMDIILSAIAITLLSPLMLLLAILIRKNSPGAAIFKQERVGLNGKKFMISKFRTMYVDTPQYAVTPESGEDSRITKIGRFLRRCSLDELPQLFNVFKGEMSMVGPRPEMPFIVDTYDGITMNRLKVKPGITGLWQISADRAKQIHDNIDYDLYYVENFSPLLDIVIILRTFLMAIIGRGAY</sequence>
<dbReference type="Gene3D" id="3.40.50.720">
    <property type="entry name" value="NAD(P)-binding Rossmann-like Domain"/>
    <property type="match status" value="1"/>
</dbReference>
<comment type="caution">
    <text evidence="10">The sequence shown here is derived from an EMBL/GenBank/DDBJ whole genome shotgun (WGS) entry which is preliminary data.</text>
</comment>
<feature type="transmembrane region" description="Helical" evidence="8">
    <location>
        <begin position="156"/>
        <end position="178"/>
    </location>
</feature>
<accession>A0A532V5Y4</accession>
<name>A0A532V5Y4_UNCL8</name>
<feature type="compositionally biased region" description="Polar residues" evidence="7">
    <location>
        <begin position="1"/>
        <end position="24"/>
    </location>
</feature>
<evidence type="ECO:0000256" key="7">
    <source>
        <dbReference type="SAM" id="MobiDB-lite"/>
    </source>
</evidence>
<feature type="region of interest" description="Disordered" evidence="7">
    <location>
        <begin position="1"/>
        <end position="36"/>
    </location>
</feature>
<evidence type="ECO:0000256" key="5">
    <source>
        <dbReference type="ARBA" id="ARBA00022989"/>
    </source>
</evidence>
<evidence type="ECO:0000256" key="3">
    <source>
        <dbReference type="ARBA" id="ARBA00022679"/>
    </source>
</evidence>
<dbReference type="EMBL" id="NJBN01000001">
    <property type="protein sequence ID" value="TKJ42542.1"/>
    <property type="molecule type" value="Genomic_DNA"/>
</dbReference>
<keyword evidence="3" id="KW-0808">Transferase</keyword>
<evidence type="ECO:0000256" key="8">
    <source>
        <dbReference type="SAM" id="Phobius"/>
    </source>
</evidence>
<keyword evidence="6 8" id="KW-0472">Membrane</keyword>
<dbReference type="GO" id="GO:0016020">
    <property type="term" value="C:membrane"/>
    <property type="evidence" value="ECO:0007669"/>
    <property type="project" value="UniProtKB-SubCell"/>
</dbReference>
<dbReference type="Pfam" id="PF13727">
    <property type="entry name" value="CoA_binding_3"/>
    <property type="match status" value="1"/>
</dbReference>
<evidence type="ECO:0000313" key="10">
    <source>
        <dbReference type="EMBL" id="TKJ42542.1"/>
    </source>
</evidence>
<evidence type="ECO:0000313" key="11">
    <source>
        <dbReference type="Proteomes" id="UP000319619"/>
    </source>
</evidence>
<feature type="transmembrane region" description="Helical" evidence="8">
    <location>
        <begin position="95"/>
        <end position="111"/>
    </location>
</feature>
<reference evidence="10 11" key="1">
    <citation type="submission" date="2017-06" db="EMBL/GenBank/DDBJ databases">
        <title>Novel microbial phyla capable of carbon fixation and sulfur reduction in deep-sea sediments.</title>
        <authorList>
            <person name="Huang J."/>
            <person name="Baker B."/>
            <person name="Wang Y."/>
        </authorList>
    </citation>
    <scope>NUCLEOTIDE SEQUENCE [LARGE SCALE GENOMIC DNA]</scope>
    <source>
        <strain evidence="10">B3_LCP</strain>
    </source>
</reference>
<dbReference type="InterPro" id="IPR036291">
    <property type="entry name" value="NAD(P)-bd_dom_sf"/>
</dbReference>
<dbReference type="PANTHER" id="PTHR30576:SF0">
    <property type="entry name" value="UNDECAPRENYL-PHOSPHATE N-ACETYLGALACTOSAMINYL 1-PHOSPHATE TRANSFERASE-RELATED"/>
    <property type="match status" value="1"/>
</dbReference>
<organism evidence="10 11">
    <name type="scientific">candidate division LCP-89 bacterium B3_LCP</name>
    <dbReference type="NCBI Taxonomy" id="2012998"/>
    <lineage>
        <taxon>Bacteria</taxon>
        <taxon>Pseudomonadati</taxon>
        <taxon>Bacteria division LCP-89</taxon>
    </lineage>
</organism>
<proteinExistence type="inferred from homology"/>
<dbReference type="SUPFAM" id="SSF51735">
    <property type="entry name" value="NAD(P)-binding Rossmann-fold domains"/>
    <property type="match status" value="1"/>
</dbReference>
<evidence type="ECO:0000256" key="2">
    <source>
        <dbReference type="ARBA" id="ARBA00006464"/>
    </source>
</evidence>